<organism evidence="3 4">
    <name type="scientific">Candidatus Corynebacterium avicola</name>
    <dbReference type="NCBI Taxonomy" id="2838527"/>
    <lineage>
        <taxon>Bacteria</taxon>
        <taxon>Bacillati</taxon>
        <taxon>Actinomycetota</taxon>
        <taxon>Actinomycetes</taxon>
        <taxon>Mycobacteriales</taxon>
        <taxon>Corynebacteriaceae</taxon>
        <taxon>Corynebacterium</taxon>
    </lineage>
</organism>
<evidence type="ECO:0000313" key="3">
    <source>
        <dbReference type="EMBL" id="HIW90789.1"/>
    </source>
</evidence>
<dbReference type="Gene3D" id="6.10.10.120">
    <property type="entry name" value="Antitoxin ParD1-like"/>
    <property type="match status" value="1"/>
</dbReference>
<name>A0A9D1RND4_9CORY</name>
<dbReference type="InterPro" id="IPR010985">
    <property type="entry name" value="Ribbon_hlx_hlx"/>
</dbReference>
<dbReference type="CDD" id="cd22231">
    <property type="entry name" value="RHH_NikR_HicB-like"/>
    <property type="match status" value="1"/>
</dbReference>
<dbReference type="EMBL" id="DXGC01000039">
    <property type="protein sequence ID" value="HIW90789.1"/>
    <property type="molecule type" value="Genomic_DNA"/>
</dbReference>
<dbReference type="Proteomes" id="UP000824190">
    <property type="component" value="Unassembled WGS sequence"/>
</dbReference>
<proteinExistence type="inferred from homology"/>
<dbReference type="PANTHER" id="PTHR36582:SF2">
    <property type="entry name" value="ANTITOXIN PARD"/>
    <property type="match status" value="1"/>
</dbReference>
<sequence>MPTRNVVITDHQKQLVDELVASGEYQNVSEVLREGLRLVEKQREEHLAMLEALRRHVDAAEFDLVEGRYTDIEVDGIGDFVDDLARDVTEARTPR</sequence>
<protein>
    <submittedName>
        <fullName evidence="3">Type II toxin-antitoxin system ParD family antitoxin</fullName>
    </submittedName>
</protein>
<keyword evidence="2" id="KW-1277">Toxin-antitoxin system</keyword>
<comment type="caution">
    <text evidence="3">The sequence shown here is derived from an EMBL/GenBank/DDBJ whole genome shotgun (WGS) entry which is preliminary data.</text>
</comment>
<accession>A0A9D1RND4</accession>
<reference evidence="3" key="2">
    <citation type="submission" date="2021-04" db="EMBL/GenBank/DDBJ databases">
        <authorList>
            <person name="Gilroy R."/>
        </authorList>
    </citation>
    <scope>NUCLEOTIDE SEQUENCE</scope>
    <source>
        <strain evidence="3">CHK32-1732</strain>
    </source>
</reference>
<dbReference type="SUPFAM" id="SSF47598">
    <property type="entry name" value="Ribbon-helix-helix"/>
    <property type="match status" value="1"/>
</dbReference>
<dbReference type="NCBIfam" id="TIGR02606">
    <property type="entry name" value="antidote_CC2985"/>
    <property type="match status" value="1"/>
</dbReference>
<dbReference type="GO" id="GO:0006355">
    <property type="term" value="P:regulation of DNA-templated transcription"/>
    <property type="evidence" value="ECO:0007669"/>
    <property type="project" value="InterPro"/>
</dbReference>
<evidence type="ECO:0000256" key="1">
    <source>
        <dbReference type="ARBA" id="ARBA00008580"/>
    </source>
</evidence>
<dbReference type="AlphaFoldDB" id="A0A9D1RND4"/>
<evidence type="ECO:0000313" key="4">
    <source>
        <dbReference type="Proteomes" id="UP000824190"/>
    </source>
</evidence>
<dbReference type="PANTHER" id="PTHR36582">
    <property type="entry name" value="ANTITOXIN PARD"/>
    <property type="match status" value="1"/>
</dbReference>
<dbReference type="InterPro" id="IPR038296">
    <property type="entry name" value="ParD_sf"/>
</dbReference>
<comment type="similarity">
    <text evidence="1">Belongs to the ParD antitoxin family.</text>
</comment>
<dbReference type="Pfam" id="PF03693">
    <property type="entry name" value="ParD_antitoxin"/>
    <property type="match status" value="1"/>
</dbReference>
<evidence type="ECO:0000256" key="2">
    <source>
        <dbReference type="ARBA" id="ARBA00022649"/>
    </source>
</evidence>
<gene>
    <name evidence="3" type="ORF">H9870_03880</name>
</gene>
<reference evidence="3" key="1">
    <citation type="journal article" date="2021" name="PeerJ">
        <title>Extensive microbial diversity within the chicken gut microbiome revealed by metagenomics and culture.</title>
        <authorList>
            <person name="Gilroy R."/>
            <person name="Ravi A."/>
            <person name="Getino M."/>
            <person name="Pursley I."/>
            <person name="Horton D.L."/>
            <person name="Alikhan N.F."/>
            <person name="Baker D."/>
            <person name="Gharbi K."/>
            <person name="Hall N."/>
            <person name="Watson M."/>
            <person name="Adriaenssens E.M."/>
            <person name="Foster-Nyarko E."/>
            <person name="Jarju S."/>
            <person name="Secka A."/>
            <person name="Antonio M."/>
            <person name="Oren A."/>
            <person name="Chaudhuri R.R."/>
            <person name="La Ragione R."/>
            <person name="Hildebrand F."/>
            <person name="Pallen M.J."/>
        </authorList>
    </citation>
    <scope>NUCLEOTIDE SEQUENCE</scope>
    <source>
        <strain evidence="3">CHK32-1732</strain>
    </source>
</reference>
<dbReference type="InterPro" id="IPR022789">
    <property type="entry name" value="ParD"/>
</dbReference>